<protein>
    <submittedName>
        <fullName evidence="1">Uncharacterized protein</fullName>
    </submittedName>
</protein>
<keyword evidence="2" id="KW-1185">Reference proteome</keyword>
<gene>
    <name evidence="1" type="ORF">E2C01_000502</name>
</gene>
<evidence type="ECO:0000313" key="1">
    <source>
        <dbReference type="EMBL" id="MPC07933.1"/>
    </source>
</evidence>
<dbReference type="Proteomes" id="UP000324222">
    <property type="component" value="Unassembled WGS sequence"/>
</dbReference>
<organism evidence="1 2">
    <name type="scientific">Portunus trituberculatus</name>
    <name type="common">Swimming crab</name>
    <name type="synonym">Neptunus trituberculatus</name>
    <dbReference type="NCBI Taxonomy" id="210409"/>
    <lineage>
        <taxon>Eukaryota</taxon>
        <taxon>Metazoa</taxon>
        <taxon>Ecdysozoa</taxon>
        <taxon>Arthropoda</taxon>
        <taxon>Crustacea</taxon>
        <taxon>Multicrustacea</taxon>
        <taxon>Malacostraca</taxon>
        <taxon>Eumalacostraca</taxon>
        <taxon>Eucarida</taxon>
        <taxon>Decapoda</taxon>
        <taxon>Pleocyemata</taxon>
        <taxon>Brachyura</taxon>
        <taxon>Eubrachyura</taxon>
        <taxon>Portunoidea</taxon>
        <taxon>Portunidae</taxon>
        <taxon>Portuninae</taxon>
        <taxon>Portunus</taxon>
    </lineage>
</organism>
<sequence>MQILSDLRCFSQEAHGLLPLAPAAAQQTLKIFKSPTLALELPQFLLVKKVFVPVAASIKEPPLPYTHPNLLPVLEEPYKWSNSSSRTHHHNRSRGVSWWLEALVVSQVHINKYVFTASKGEVAQSLLHIPHIKIHGRH</sequence>
<name>A0A5B7CJX4_PORTR</name>
<comment type="caution">
    <text evidence="1">The sequence shown here is derived from an EMBL/GenBank/DDBJ whole genome shotgun (WGS) entry which is preliminary data.</text>
</comment>
<reference evidence="1 2" key="1">
    <citation type="submission" date="2019-05" db="EMBL/GenBank/DDBJ databases">
        <title>Another draft genome of Portunus trituberculatus and its Hox gene families provides insights of decapod evolution.</title>
        <authorList>
            <person name="Jeong J.-H."/>
            <person name="Song I."/>
            <person name="Kim S."/>
            <person name="Choi T."/>
            <person name="Kim D."/>
            <person name="Ryu S."/>
            <person name="Kim W."/>
        </authorList>
    </citation>
    <scope>NUCLEOTIDE SEQUENCE [LARGE SCALE GENOMIC DNA]</scope>
    <source>
        <tissue evidence="1">Muscle</tissue>
    </source>
</reference>
<proteinExistence type="predicted"/>
<accession>A0A5B7CJX4</accession>
<dbReference type="EMBL" id="VSRR010000012">
    <property type="protein sequence ID" value="MPC07933.1"/>
    <property type="molecule type" value="Genomic_DNA"/>
</dbReference>
<evidence type="ECO:0000313" key="2">
    <source>
        <dbReference type="Proteomes" id="UP000324222"/>
    </source>
</evidence>
<dbReference type="AlphaFoldDB" id="A0A5B7CJX4"/>